<keyword evidence="1" id="KW-0813">Transport</keyword>
<keyword evidence="8" id="KW-0472">Membrane</keyword>
<evidence type="ECO:0000313" key="10">
    <source>
        <dbReference type="EMBL" id="MBK1632190.1"/>
    </source>
</evidence>
<feature type="domain" description="Cytochrome c" evidence="9">
    <location>
        <begin position="58"/>
        <end position="143"/>
    </location>
</feature>
<evidence type="ECO:0000256" key="1">
    <source>
        <dbReference type="ARBA" id="ARBA00022448"/>
    </source>
</evidence>
<dbReference type="InterPro" id="IPR036909">
    <property type="entry name" value="Cyt_c-like_dom_sf"/>
</dbReference>
<keyword evidence="3 6" id="KW-0479">Metal-binding</keyword>
<gene>
    <name evidence="10" type="ORF">CKO31_15880</name>
</gene>
<feature type="region of interest" description="Disordered" evidence="7">
    <location>
        <begin position="1"/>
        <end position="34"/>
    </location>
</feature>
<dbReference type="InterPro" id="IPR009056">
    <property type="entry name" value="Cyt_c-like_dom"/>
</dbReference>
<evidence type="ECO:0000256" key="8">
    <source>
        <dbReference type="SAM" id="Phobius"/>
    </source>
</evidence>
<evidence type="ECO:0000256" key="7">
    <source>
        <dbReference type="SAM" id="MobiDB-lite"/>
    </source>
</evidence>
<dbReference type="Pfam" id="PF13442">
    <property type="entry name" value="Cytochrome_CBB3"/>
    <property type="match status" value="1"/>
</dbReference>
<evidence type="ECO:0000256" key="2">
    <source>
        <dbReference type="ARBA" id="ARBA00022617"/>
    </source>
</evidence>
<dbReference type="SUPFAM" id="SSF46626">
    <property type="entry name" value="Cytochrome c"/>
    <property type="match status" value="2"/>
</dbReference>
<dbReference type="PANTHER" id="PTHR33751:SF9">
    <property type="entry name" value="CYTOCHROME C4"/>
    <property type="match status" value="1"/>
</dbReference>
<feature type="compositionally biased region" description="Low complexity" evidence="7">
    <location>
        <begin position="7"/>
        <end position="20"/>
    </location>
</feature>
<feature type="domain" description="Cytochrome c" evidence="9">
    <location>
        <begin position="168"/>
        <end position="247"/>
    </location>
</feature>
<keyword evidence="4" id="KW-0249">Electron transport</keyword>
<keyword evidence="8" id="KW-0812">Transmembrane</keyword>
<dbReference type="PROSITE" id="PS51007">
    <property type="entry name" value="CYTC"/>
    <property type="match status" value="2"/>
</dbReference>
<sequence>MQSSRNAPTDSPTAAAPSLPGHAAGPKGATTRVQANQQGSRLGLLLIAGALLAAPALAAAADAAEVTAEQVYAYCVDCHGKRGEGGQGGTYPRIAGLPQPYIDRQLHAFKSQARVNKPMVPIFKHQRFDAEIIDLVAGHVADFTPPRLSLWPYEPTPEALAAFDDKAAFETAGGELYSETCAGCHGPDAAGDDSGKVPPLVLQYPAYLKKQIGDFARGERKMPADGSCGEVTPAQAEAVISHIVEIGK</sequence>
<protein>
    <recommendedName>
        <fullName evidence="9">Cytochrome c domain-containing protein</fullName>
    </recommendedName>
</protein>
<organism evidence="10 11">
    <name type="scientific">Thiohalocapsa halophila</name>
    <dbReference type="NCBI Taxonomy" id="69359"/>
    <lineage>
        <taxon>Bacteria</taxon>
        <taxon>Pseudomonadati</taxon>
        <taxon>Pseudomonadota</taxon>
        <taxon>Gammaproteobacteria</taxon>
        <taxon>Chromatiales</taxon>
        <taxon>Chromatiaceae</taxon>
        <taxon>Thiohalocapsa</taxon>
    </lineage>
</organism>
<name>A0ABS1CJU2_9GAMM</name>
<evidence type="ECO:0000256" key="3">
    <source>
        <dbReference type="ARBA" id="ARBA00022723"/>
    </source>
</evidence>
<keyword evidence="11" id="KW-1185">Reference proteome</keyword>
<dbReference type="PANTHER" id="PTHR33751">
    <property type="entry name" value="CBB3-TYPE CYTOCHROME C OXIDASE SUBUNIT FIXP"/>
    <property type="match status" value="1"/>
</dbReference>
<evidence type="ECO:0000256" key="5">
    <source>
        <dbReference type="ARBA" id="ARBA00023004"/>
    </source>
</evidence>
<dbReference type="EMBL" id="NRRV01000041">
    <property type="protein sequence ID" value="MBK1632190.1"/>
    <property type="molecule type" value="Genomic_DNA"/>
</dbReference>
<dbReference type="Proteomes" id="UP000748752">
    <property type="component" value="Unassembled WGS sequence"/>
</dbReference>
<comment type="caution">
    <text evidence="10">The sequence shown here is derived from an EMBL/GenBank/DDBJ whole genome shotgun (WGS) entry which is preliminary data.</text>
</comment>
<dbReference type="InterPro" id="IPR050597">
    <property type="entry name" value="Cytochrome_c_Oxidase_Subunit"/>
</dbReference>
<evidence type="ECO:0000313" key="11">
    <source>
        <dbReference type="Proteomes" id="UP000748752"/>
    </source>
</evidence>
<dbReference type="Gene3D" id="1.10.760.10">
    <property type="entry name" value="Cytochrome c-like domain"/>
    <property type="match status" value="2"/>
</dbReference>
<accession>A0ABS1CJU2</accession>
<evidence type="ECO:0000256" key="6">
    <source>
        <dbReference type="PROSITE-ProRule" id="PRU00433"/>
    </source>
</evidence>
<dbReference type="Pfam" id="PF00034">
    <property type="entry name" value="Cytochrom_C"/>
    <property type="match status" value="1"/>
</dbReference>
<keyword evidence="5 6" id="KW-0408">Iron</keyword>
<evidence type="ECO:0000256" key="4">
    <source>
        <dbReference type="ARBA" id="ARBA00022982"/>
    </source>
</evidence>
<keyword evidence="2 6" id="KW-0349">Heme</keyword>
<feature type="transmembrane region" description="Helical" evidence="8">
    <location>
        <begin position="42"/>
        <end position="61"/>
    </location>
</feature>
<proteinExistence type="predicted"/>
<reference evidence="10 11" key="1">
    <citation type="journal article" date="2020" name="Microorganisms">
        <title>Osmotic Adaptation and Compatible Solute Biosynthesis of Phototrophic Bacteria as Revealed from Genome Analyses.</title>
        <authorList>
            <person name="Imhoff J.F."/>
            <person name="Rahn T."/>
            <person name="Kunzel S."/>
            <person name="Keller A."/>
            <person name="Neulinger S.C."/>
        </authorList>
    </citation>
    <scope>NUCLEOTIDE SEQUENCE [LARGE SCALE GENOMIC DNA]</scope>
    <source>
        <strain evidence="10 11">DSM 6210</strain>
    </source>
</reference>
<keyword evidence="8" id="KW-1133">Transmembrane helix</keyword>
<evidence type="ECO:0000259" key="9">
    <source>
        <dbReference type="PROSITE" id="PS51007"/>
    </source>
</evidence>